<feature type="region of interest" description="Disordered" evidence="2">
    <location>
        <begin position="226"/>
        <end position="271"/>
    </location>
</feature>
<protein>
    <recommendedName>
        <fullName evidence="3">Zn(2)-C6 fungal-type domain-containing protein</fullName>
    </recommendedName>
</protein>
<name>A0AAV9NYH0_9PEZI</name>
<keyword evidence="5" id="KW-1185">Reference proteome</keyword>
<dbReference type="GO" id="GO:0000981">
    <property type="term" value="F:DNA-binding transcription factor activity, RNA polymerase II-specific"/>
    <property type="evidence" value="ECO:0007669"/>
    <property type="project" value="InterPro"/>
</dbReference>
<feature type="compositionally biased region" description="Low complexity" evidence="2">
    <location>
        <begin position="240"/>
        <end position="252"/>
    </location>
</feature>
<dbReference type="InterPro" id="IPR001138">
    <property type="entry name" value="Zn2Cys6_DnaBD"/>
</dbReference>
<evidence type="ECO:0000256" key="1">
    <source>
        <dbReference type="ARBA" id="ARBA00023242"/>
    </source>
</evidence>
<evidence type="ECO:0000259" key="3">
    <source>
        <dbReference type="PROSITE" id="PS50048"/>
    </source>
</evidence>
<dbReference type="PANTHER" id="PTHR47256">
    <property type="entry name" value="ZN(II)2CYS6 TRANSCRIPTION FACTOR (EUROFUNG)-RELATED"/>
    <property type="match status" value="1"/>
</dbReference>
<reference evidence="4 5" key="1">
    <citation type="submission" date="2023-08" db="EMBL/GenBank/DDBJ databases">
        <title>Black Yeasts Isolated from many extreme environments.</title>
        <authorList>
            <person name="Coleine C."/>
            <person name="Stajich J.E."/>
            <person name="Selbmann L."/>
        </authorList>
    </citation>
    <scope>NUCLEOTIDE SEQUENCE [LARGE SCALE GENOMIC DNA]</scope>
    <source>
        <strain evidence="4 5">CCFEE 5935</strain>
    </source>
</reference>
<feature type="region of interest" description="Disordered" evidence="2">
    <location>
        <begin position="95"/>
        <end position="124"/>
    </location>
</feature>
<feature type="domain" description="Zn(2)-C6 fungal-type" evidence="3">
    <location>
        <begin position="130"/>
        <end position="160"/>
    </location>
</feature>
<sequence length="322" mass="35198">MLVVAVYEDMDVLNVAPISAAPVCGAKSVYSNHDATYMRRLSATRPQPHTDNLQHSELPPCLETLQTTCHPHRIFLMDSDTPFVFPIAESPADGASTAASPGFGSPGDSAVATSSRKRKASRRDPVTRTACARCRQSKVKCDGVHPTCSRCMASKKHCVYDVPQENMTRMQFMQAELRMKQQRYEGMQALFELLRMGEHAYACELLARIRLGEPLETLVDSLNVSTQDAPAAPPSDGHSDSTISPSIRSSDTASPIFMHSTPDNSLQRSQNLPYYSHPLPIVSEDLEGDDAASVRAEVARLRMAHSGMPQVSFGGINWPGPL</sequence>
<accession>A0AAV9NYH0</accession>
<dbReference type="GO" id="GO:0008270">
    <property type="term" value="F:zinc ion binding"/>
    <property type="evidence" value="ECO:0007669"/>
    <property type="project" value="InterPro"/>
</dbReference>
<dbReference type="PROSITE" id="PS50048">
    <property type="entry name" value="ZN2_CY6_FUNGAL_2"/>
    <property type="match status" value="1"/>
</dbReference>
<dbReference type="InterPro" id="IPR053187">
    <property type="entry name" value="Notoamide_regulator"/>
</dbReference>
<dbReference type="Pfam" id="PF00172">
    <property type="entry name" value="Zn_clus"/>
    <property type="match status" value="1"/>
</dbReference>
<evidence type="ECO:0000313" key="4">
    <source>
        <dbReference type="EMBL" id="KAK5163404.1"/>
    </source>
</evidence>
<dbReference type="AlphaFoldDB" id="A0AAV9NYH0"/>
<evidence type="ECO:0000313" key="5">
    <source>
        <dbReference type="Proteomes" id="UP001337655"/>
    </source>
</evidence>
<gene>
    <name evidence="4" type="ORF">LTR77_010777</name>
</gene>
<dbReference type="Proteomes" id="UP001337655">
    <property type="component" value="Unassembled WGS sequence"/>
</dbReference>
<dbReference type="CDD" id="cd00067">
    <property type="entry name" value="GAL4"/>
    <property type="match status" value="1"/>
</dbReference>
<evidence type="ECO:0000256" key="2">
    <source>
        <dbReference type="SAM" id="MobiDB-lite"/>
    </source>
</evidence>
<comment type="caution">
    <text evidence="4">The sequence shown here is derived from an EMBL/GenBank/DDBJ whole genome shotgun (WGS) entry which is preliminary data.</text>
</comment>
<dbReference type="GeneID" id="89932102"/>
<keyword evidence="1" id="KW-0539">Nucleus</keyword>
<feature type="compositionally biased region" description="Polar residues" evidence="2">
    <location>
        <begin position="261"/>
        <end position="271"/>
    </location>
</feature>
<dbReference type="Gene3D" id="4.10.240.10">
    <property type="entry name" value="Zn(2)-C6 fungal-type DNA-binding domain"/>
    <property type="match status" value="1"/>
</dbReference>
<proteinExistence type="predicted"/>
<dbReference type="InterPro" id="IPR036864">
    <property type="entry name" value="Zn2-C6_fun-type_DNA-bd_sf"/>
</dbReference>
<dbReference type="PROSITE" id="PS00463">
    <property type="entry name" value="ZN2_CY6_FUNGAL_1"/>
    <property type="match status" value="1"/>
</dbReference>
<dbReference type="PANTHER" id="PTHR47256:SF1">
    <property type="entry name" value="ZN(II)2CYS6 TRANSCRIPTION FACTOR (EUROFUNG)"/>
    <property type="match status" value="1"/>
</dbReference>
<organism evidence="4 5">
    <name type="scientific">Saxophila tyrrhenica</name>
    <dbReference type="NCBI Taxonomy" id="1690608"/>
    <lineage>
        <taxon>Eukaryota</taxon>
        <taxon>Fungi</taxon>
        <taxon>Dikarya</taxon>
        <taxon>Ascomycota</taxon>
        <taxon>Pezizomycotina</taxon>
        <taxon>Dothideomycetes</taxon>
        <taxon>Dothideomycetidae</taxon>
        <taxon>Mycosphaerellales</taxon>
        <taxon>Extremaceae</taxon>
        <taxon>Saxophila</taxon>
    </lineage>
</organism>
<dbReference type="EMBL" id="JAVRRT010000026">
    <property type="protein sequence ID" value="KAK5163404.1"/>
    <property type="molecule type" value="Genomic_DNA"/>
</dbReference>
<dbReference type="RefSeq" id="XP_064653898.1">
    <property type="nucleotide sequence ID" value="XM_064807994.1"/>
</dbReference>
<dbReference type="SUPFAM" id="SSF57701">
    <property type="entry name" value="Zn2/Cys6 DNA-binding domain"/>
    <property type="match status" value="1"/>
</dbReference>
<dbReference type="SMART" id="SM00066">
    <property type="entry name" value="GAL4"/>
    <property type="match status" value="1"/>
</dbReference>